<comment type="similarity">
    <text evidence="2">Belongs to the TsaE family.</text>
</comment>
<reference evidence="13" key="1">
    <citation type="submission" date="2017-01" db="EMBL/GenBank/DDBJ databases">
        <authorList>
            <person name="Mah S.A."/>
            <person name="Swanson W.J."/>
            <person name="Moy G.W."/>
            <person name="Vacquier V.D."/>
        </authorList>
    </citation>
    <scope>NUCLEOTIDE SEQUENCE [LARGE SCALE GENOMIC DNA]</scope>
    <source>
        <strain evidence="13">124861</strain>
    </source>
</reference>
<keyword evidence="14" id="KW-1185">Reference proteome</keyword>
<evidence type="ECO:0000256" key="10">
    <source>
        <dbReference type="ARBA" id="ARBA00032441"/>
    </source>
</evidence>
<keyword evidence="5" id="KW-0819">tRNA processing</keyword>
<dbReference type="Gene3D" id="3.40.50.300">
    <property type="entry name" value="P-loop containing nucleotide triphosphate hydrolases"/>
    <property type="match status" value="1"/>
</dbReference>
<dbReference type="InterPro" id="IPR003442">
    <property type="entry name" value="T6A_TsaE"/>
</dbReference>
<gene>
    <name evidence="11" type="ORF">BV912_05200</name>
    <name evidence="12" type="ORF">BV913_03020</name>
</gene>
<dbReference type="EMBL" id="MTAC01000005">
    <property type="protein sequence ID" value="OSI36144.1"/>
    <property type="molecule type" value="Genomic_DNA"/>
</dbReference>
<evidence type="ECO:0000313" key="11">
    <source>
        <dbReference type="EMBL" id="OSI22372.1"/>
    </source>
</evidence>
<comment type="caution">
    <text evidence="11">The sequence shown here is derived from an EMBL/GenBank/DDBJ whole genome shotgun (WGS) entry which is preliminary data.</text>
</comment>
<evidence type="ECO:0000256" key="3">
    <source>
        <dbReference type="ARBA" id="ARBA00019010"/>
    </source>
</evidence>
<comment type="subcellular location">
    <subcellularLocation>
        <location evidence="1">Cytoplasm</location>
    </subcellularLocation>
</comment>
<evidence type="ECO:0000256" key="9">
    <source>
        <dbReference type="ARBA" id="ARBA00022842"/>
    </source>
</evidence>
<keyword evidence="6" id="KW-0479">Metal-binding</keyword>
<keyword evidence="8" id="KW-0067">ATP-binding</keyword>
<evidence type="ECO:0000256" key="4">
    <source>
        <dbReference type="ARBA" id="ARBA00022490"/>
    </source>
</evidence>
<dbReference type="EMBL" id="MTAB01000009">
    <property type="protein sequence ID" value="OSI22372.1"/>
    <property type="molecule type" value="Genomic_DNA"/>
</dbReference>
<organism evidence="11 13">
    <name type="scientific">Neisseria dumasiana</name>
    <dbReference type="NCBI Taxonomy" id="1931275"/>
    <lineage>
        <taxon>Bacteria</taxon>
        <taxon>Pseudomonadati</taxon>
        <taxon>Pseudomonadota</taxon>
        <taxon>Betaproteobacteria</taxon>
        <taxon>Neisseriales</taxon>
        <taxon>Neisseriaceae</taxon>
        <taxon>Neisseria</taxon>
    </lineage>
</organism>
<dbReference type="GO" id="GO:0046872">
    <property type="term" value="F:metal ion binding"/>
    <property type="evidence" value="ECO:0007669"/>
    <property type="project" value="UniProtKB-KW"/>
</dbReference>
<dbReference type="GO" id="GO:0005737">
    <property type="term" value="C:cytoplasm"/>
    <property type="evidence" value="ECO:0007669"/>
    <property type="project" value="UniProtKB-SubCell"/>
</dbReference>
<evidence type="ECO:0000256" key="6">
    <source>
        <dbReference type="ARBA" id="ARBA00022723"/>
    </source>
</evidence>
<dbReference type="PANTHER" id="PTHR33540:SF2">
    <property type="entry name" value="TRNA THREONYLCARBAMOYLADENOSINE BIOSYNTHESIS PROTEIN TSAE"/>
    <property type="match status" value="1"/>
</dbReference>
<evidence type="ECO:0000256" key="7">
    <source>
        <dbReference type="ARBA" id="ARBA00022741"/>
    </source>
</evidence>
<dbReference type="STRING" id="1931275.BV914_06795"/>
<keyword evidence="9" id="KW-0460">Magnesium</keyword>
<dbReference type="SUPFAM" id="SSF52540">
    <property type="entry name" value="P-loop containing nucleoside triphosphate hydrolases"/>
    <property type="match status" value="1"/>
</dbReference>
<dbReference type="GO" id="GO:0005524">
    <property type="term" value="F:ATP binding"/>
    <property type="evidence" value="ECO:0007669"/>
    <property type="project" value="UniProtKB-KW"/>
</dbReference>
<dbReference type="InterPro" id="IPR027417">
    <property type="entry name" value="P-loop_NTPase"/>
</dbReference>
<keyword evidence="4" id="KW-0963">Cytoplasm</keyword>
<dbReference type="OrthoDB" id="9800307at2"/>
<evidence type="ECO:0000313" key="14">
    <source>
        <dbReference type="Proteomes" id="UP000193346"/>
    </source>
</evidence>
<dbReference type="PANTHER" id="PTHR33540">
    <property type="entry name" value="TRNA THREONYLCARBAMOYLADENOSINE BIOSYNTHESIS PROTEIN TSAE"/>
    <property type="match status" value="1"/>
</dbReference>
<dbReference type="Proteomes" id="UP000193346">
    <property type="component" value="Unassembled WGS sequence"/>
</dbReference>
<dbReference type="Pfam" id="PF02367">
    <property type="entry name" value="TsaE"/>
    <property type="match status" value="1"/>
</dbReference>
<name>A0A1X3DJ38_9NEIS</name>
<dbReference type="AlphaFoldDB" id="A0A1X3DJ38"/>
<evidence type="ECO:0000313" key="13">
    <source>
        <dbReference type="Proteomes" id="UP000193303"/>
    </source>
</evidence>
<evidence type="ECO:0000256" key="5">
    <source>
        <dbReference type="ARBA" id="ARBA00022694"/>
    </source>
</evidence>
<dbReference type="GO" id="GO:0002949">
    <property type="term" value="P:tRNA threonylcarbamoyladenosine modification"/>
    <property type="evidence" value="ECO:0007669"/>
    <property type="project" value="InterPro"/>
</dbReference>
<evidence type="ECO:0000313" key="12">
    <source>
        <dbReference type="EMBL" id="OSI36144.1"/>
    </source>
</evidence>
<evidence type="ECO:0000256" key="1">
    <source>
        <dbReference type="ARBA" id="ARBA00004496"/>
    </source>
</evidence>
<accession>A0A1X3DJ38</accession>
<evidence type="ECO:0000256" key="2">
    <source>
        <dbReference type="ARBA" id="ARBA00007599"/>
    </source>
</evidence>
<protein>
    <recommendedName>
        <fullName evidence="3">tRNA threonylcarbamoyladenosine biosynthesis protein TsaE</fullName>
    </recommendedName>
    <alternativeName>
        <fullName evidence="10">t(6)A37 threonylcarbamoyladenosine biosynthesis protein TsaE</fullName>
    </alternativeName>
</protein>
<dbReference type="Proteomes" id="UP000193303">
    <property type="component" value="Unassembled WGS sequence"/>
</dbReference>
<sequence>MELAKITRFLPDEEATLKLGESWAASIMPPLVVYLQGDLGAGKTTFTRGLLRGAGYQGAVKSPTYTIVESYPLPRFTLLHHFDLYRFTTPEEWEDAGLDDLFADNCLCLIEWPEQGGSFVPPADLTVTLQHHESGRNCTIEAHTDKGRKSLETWLN</sequence>
<keyword evidence="7" id="KW-0547">Nucleotide-binding</keyword>
<proteinExistence type="inferred from homology"/>
<evidence type="ECO:0000256" key="8">
    <source>
        <dbReference type="ARBA" id="ARBA00022840"/>
    </source>
</evidence>
<reference evidence="11 14" key="2">
    <citation type="submission" date="2017-01" db="EMBL/GenBank/DDBJ databases">
        <authorList>
            <person name="Wolfgang W.J."/>
            <person name="Cole J."/>
            <person name="Wroblewski D."/>
            <person name="Mcginnis J."/>
            <person name="Musser K.A."/>
        </authorList>
    </citation>
    <scope>NUCLEOTIDE SEQUENCE</scope>
    <source>
        <strain evidence="11">124861</strain>
        <strain evidence="12 14">93087</strain>
    </source>
</reference>
<dbReference type="NCBIfam" id="TIGR00150">
    <property type="entry name" value="T6A_YjeE"/>
    <property type="match status" value="1"/>
</dbReference>
<dbReference type="RefSeq" id="WP_085358907.1">
    <property type="nucleotide sequence ID" value="NZ_CP091509.1"/>
</dbReference>